<name>A0A0A0RNL3_9CAUD</name>
<reference evidence="1 2" key="1">
    <citation type="submission" date="2014-07" db="EMBL/GenBank/DDBJ databases">
        <title>Complete Genome of Bacillus megaterium Myophage Moonbeam.</title>
        <authorList>
            <person name="Cadungog J.N."/>
            <person name="Khatemi B.E."/>
            <person name="Hernandez A.C."/>
            <person name="Everett G.F.K."/>
        </authorList>
    </citation>
    <scope>NUCLEOTIDE SEQUENCE [LARGE SCALE GENOMIC DNA]</scope>
</reference>
<protein>
    <submittedName>
        <fullName evidence="1">Uncharacterized protein</fullName>
    </submittedName>
</protein>
<sequence>MGTGLNEQFVDDIVKLTKEAGSKVEAVLKVMSYLSAEYYVIDADIVPDPDNYLYERDIFHMDNETEFLLEETFNKEDN</sequence>
<dbReference type="Proteomes" id="UP000030207">
    <property type="component" value="Segment"/>
</dbReference>
<evidence type="ECO:0000313" key="2">
    <source>
        <dbReference type="Proteomes" id="UP000030207"/>
    </source>
</evidence>
<evidence type="ECO:0000313" key="1">
    <source>
        <dbReference type="EMBL" id="AIW03607.1"/>
    </source>
</evidence>
<dbReference type="RefSeq" id="YP_009151772.1">
    <property type="nucleotide sequence ID" value="NC_027374.1"/>
</dbReference>
<accession>A0A0A0RNL3</accession>
<dbReference type="EMBL" id="KM236246">
    <property type="protein sequence ID" value="AIW03607.1"/>
    <property type="molecule type" value="Genomic_DNA"/>
</dbReference>
<organism evidence="1 2">
    <name type="scientific">Bacillus phage Moonbeam</name>
    <dbReference type="NCBI Taxonomy" id="1540091"/>
    <lineage>
        <taxon>Viruses</taxon>
        <taxon>Duplodnaviria</taxon>
        <taxon>Heunggongvirae</taxon>
        <taxon>Uroviricota</taxon>
        <taxon>Caudoviricetes</taxon>
        <taxon>Herelleviridae</taxon>
        <taxon>Bastillevirinae</taxon>
        <taxon>Moonbeamvirus</taxon>
        <taxon>Moonbeamvirus moonbeam</taxon>
    </lineage>
</organism>
<dbReference type="OrthoDB" id="37066at10239"/>
<dbReference type="GeneID" id="24608184"/>
<gene>
    <name evidence="1" type="ORF">CPT_Moonbeam209</name>
</gene>
<proteinExistence type="predicted"/>
<dbReference type="KEGG" id="vg:24608184"/>
<keyword evidence="2" id="KW-1185">Reference proteome</keyword>